<feature type="region of interest" description="Disordered" evidence="1">
    <location>
        <begin position="1"/>
        <end position="54"/>
    </location>
</feature>
<reference evidence="3 4" key="1">
    <citation type="journal article" date="2019" name="Nat. Ecol. Evol.">
        <title>Megaphylogeny resolves global patterns of mushroom evolution.</title>
        <authorList>
            <person name="Varga T."/>
            <person name="Krizsan K."/>
            <person name="Foldi C."/>
            <person name="Dima B."/>
            <person name="Sanchez-Garcia M."/>
            <person name="Sanchez-Ramirez S."/>
            <person name="Szollosi G.J."/>
            <person name="Szarkandi J.G."/>
            <person name="Papp V."/>
            <person name="Albert L."/>
            <person name="Andreopoulos W."/>
            <person name="Angelini C."/>
            <person name="Antonin V."/>
            <person name="Barry K.W."/>
            <person name="Bougher N.L."/>
            <person name="Buchanan P."/>
            <person name="Buyck B."/>
            <person name="Bense V."/>
            <person name="Catcheside P."/>
            <person name="Chovatia M."/>
            <person name="Cooper J."/>
            <person name="Damon W."/>
            <person name="Desjardin D."/>
            <person name="Finy P."/>
            <person name="Geml J."/>
            <person name="Haridas S."/>
            <person name="Hughes K."/>
            <person name="Justo A."/>
            <person name="Karasinski D."/>
            <person name="Kautmanova I."/>
            <person name="Kiss B."/>
            <person name="Kocsube S."/>
            <person name="Kotiranta H."/>
            <person name="LaButti K.M."/>
            <person name="Lechner B.E."/>
            <person name="Liimatainen K."/>
            <person name="Lipzen A."/>
            <person name="Lukacs Z."/>
            <person name="Mihaltcheva S."/>
            <person name="Morgado L.N."/>
            <person name="Niskanen T."/>
            <person name="Noordeloos M.E."/>
            <person name="Ohm R.A."/>
            <person name="Ortiz-Santana B."/>
            <person name="Ovrebo C."/>
            <person name="Racz N."/>
            <person name="Riley R."/>
            <person name="Savchenko A."/>
            <person name="Shiryaev A."/>
            <person name="Soop K."/>
            <person name="Spirin V."/>
            <person name="Szebenyi C."/>
            <person name="Tomsovsky M."/>
            <person name="Tulloss R.E."/>
            <person name="Uehling J."/>
            <person name="Grigoriev I.V."/>
            <person name="Vagvolgyi C."/>
            <person name="Papp T."/>
            <person name="Martin F.M."/>
            <person name="Miettinen O."/>
            <person name="Hibbett D.S."/>
            <person name="Nagy L.G."/>
        </authorList>
    </citation>
    <scope>NUCLEOTIDE SEQUENCE [LARGE SCALE GENOMIC DNA]</scope>
    <source>
        <strain evidence="3 4">CBS 166.37</strain>
    </source>
</reference>
<name>A0A5C3MF66_9AGAR</name>
<proteinExistence type="predicted"/>
<feature type="compositionally biased region" description="Polar residues" evidence="1">
    <location>
        <begin position="1"/>
        <end position="13"/>
    </location>
</feature>
<dbReference type="Proteomes" id="UP000308652">
    <property type="component" value="Unassembled WGS sequence"/>
</dbReference>
<organism evidence="3 4">
    <name type="scientific">Crucibulum laeve</name>
    <dbReference type="NCBI Taxonomy" id="68775"/>
    <lineage>
        <taxon>Eukaryota</taxon>
        <taxon>Fungi</taxon>
        <taxon>Dikarya</taxon>
        <taxon>Basidiomycota</taxon>
        <taxon>Agaricomycotina</taxon>
        <taxon>Agaricomycetes</taxon>
        <taxon>Agaricomycetidae</taxon>
        <taxon>Agaricales</taxon>
        <taxon>Agaricineae</taxon>
        <taxon>Nidulariaceae</taxon>
        <taxon>Crucibulum</taxon>
    </lineage>
</organism>
<protein>
    <submittedName>
        <fullName evidence="3">Uncharacterized protein</fullName>
    </submittedName>
</protein>
<keyword evidence="4" id="KW-1185">Reference proteome</keyword>
<keyword evidence="2" id="KW-0812">Transmembrane</keyword>
<dbReference type="EMBL" id="ML213591">
    <property type="protein sequence ID" value="TFK43870.1"/>
    <property type="molecule type" value="Genomic_DNA"/>
</dbReference>
<keyword evidence="2" id="KW-1133">Transmembrane helix</keyword>
<dbReference type="AlphaFoldDB" id="A0A5C3MF66"/>
<evidence type="ECO:0000313" key="4">
    <source>
        <dbReference type="Proteomes" id="UP000308652"/>
    </source>
</evidence>
<feature type="transmembrane region" description="Helical" evidence="2">
    <location>
        <begin position="327"/>
        <end position="348"/>
    </location>
</feature>
<gene>
    <name evidence="3" type="ORF">BDQ12DRAFT_198830</name>
</gene>
<accession>A0A5C3MF66</accession>
<keyword evidence="2" id="KW-0472">Membrane</keyword>
<feature type="region of interest" description="Disordered" evidence="1">
    <location>
        <begin position="197"/>
        <end position="232"/>
    </location>
</feature>
<evidence type="ECO:0000313" key="3">
    <source>
        <dbReference type="EMBL" id="TFK43870.1"/>
    </source>
</evidence>
<evidence type="ECO:0000256" key="1">
    <source>
        <dbReference type="SAM" id="MobiDB-lite"/>
    </source>
</evidence>
<sequence length="349" mass="37249">MAPSLRSTPSTPVKPSHSRDTTPSTTPRKIPQCTKCKRPRAGHPRSGCPYVDSPLKGTDIGTIASGGSDNITEALGSMYLESPVRVERDEETKAFIRNRGRSSSQRTTLQVAPTLEPLSAASSEIIAALLQPGMFDNDTDEDEPPVEVRTKAKVVRWQETLIDATSAKPRALMPGTLIAPSFDTSFSSSVTSPAKYETLASQKADSPSSLHAVQTPTPSQAPTTEPSQPLTRSMSLEQRELFISTILQKASATAYVLPKEDINAVAEAATHLNFHAQIAVNLNRKDDPEGLLILGRNAEEVKGVMDKVNEVQRIYLEKSGKAEGVSALRAAAGGVMVGAVGIFAGLAFS</sequence>
<feature type="compositionally biased region" description="Polar residues" evidence="1">
    <location>
        <begin position="199"/>
        <end position="232"/>
    </location>
</feature>
<dbReference type="OrthoDB" id="3263613at2759"/>
<evidence type="ECO:0000256" key="2">
    <source>
        <dbReference type="SAM" id="Phobius"/>
    </source>
</evidence>